<feature type="region of interest" description="Disordered" evidence="1">
    <location>
        <begin position="24"/>
        <end position="44"/>
    </location>
</feature>
<name>A0A3N1VF55_9BACT</name>
<sequence>MLSELQKKAAQAIVNVFETGRPQGDYGQVTYHPKDPGELTFGRS</sequence>
<keyword evidence="3" id="KW-1185">Reference proteome</keyword>
<comment type="caution">
    <text evidence="2">The sequence shown here is derived from an EMBL/GenBank/DDBJ whole genome shotgun (WGS) entry which is preliminary data.</text>
</comment>
<gene>
    <name evidence="2" type="ORF">EDC27_0700</name>
</gene>
<reference evidence="2 3" key="1">
    <citation type="submission" date="2018-11" db="EMBL/GenBank/DDBJ databases">
        <title>Genomic Encyclopedia of Type Strains, Phase IV (KMG-IV): sequencing the most valuable type-strain genomes for metagenomic binning, comparative biology and taxonomic classification.</title>
        <authorList>
            <person name="Goeker M."/>
        </authorList>
    </citation>
    <scope>NUCLEOTIDE SEQUENCE [LARGE SCALE GENOMIC DNA]</scope>
    <source>
        <strain evidence="2 3">DSM 22027</strain>
    </source>
</reference>
<dbReference type="AlphaFoldDB" id="A0A3N1VF55"/>
<organism evidence="2 3">
    <name type="scientific">Desulfosoma caldarium</name>
    <dbReference type="NCBI Taxonomy" id="610254"/>
    <lineage>
        <taxon>Bacteria</taxon>
        <taxon>Pseudomonadati</taxon>
        <taxon>Thermodesulfobacteriota</taxon>
        <taxon>Syntrophobacteria</taxon>
        <taxon>Syntrophobacterales</taxon>
        <taxon>Syntrophobacteraceae</taxon>
        <taxon>Desulfosoma</taxon>
    </lineage>
</organism>
<proteinExistence type="predicted"/>
<evidence type="ECO:0000313" key="2">
    <source>
        <dbReference type="EMBL" id="ROR01523.1"/>
    </source>
</evidence>
<dbReference type="EMBL" id="RJVA01000010">
    <property type="protein sequence ID" value="ROR01523.1"/>
    <property type="molecule type" value="Genomic_DNA"/>
</dbReference>
<protein>
    <submittedName>
        <fullName evidence="2">Uncharacterized protein</fullName>
    </submittedName>
</protein>
<dbReference type="Proteomes" id="UP000276223">
    <property type="component" value="Unassembled WGS sequence"/>
</dbReference>
<evidence type="ECO:0000256" key="1">
    <source>
        <dbReference type="SAM" id="MobiDB-lite"/>
    </source>
</evidence>
<accession>A0A3N1VF55</accession>
<dbReference type="RefSeq" id="WP_281273106.1">
    <property type="nucleotide sequence ID" value="NZ_RJVA01000010.1"/>
</dbReference>
<evidence type="ECO:0000313" key="3">
    <source>
        <dbReference type="Proteomes" id="UP000276223"/>
    </source>
</evidence>